<feature type="transmembrane region" description="Helical" evidence="1">
    <location>
        <begin position="6"/>
        <end position="22"/>
    </location>
</feature>
<evidence type="ECO:0000313" key="2">
    <source>
        <dbReference type="EMBL" id="MDL0089950.1"/>
    </source>
</evidence>
<protein>
    <recommendedName>
        <fullName evidence="4">CcmD family protein</fullName>
    </recommendedName>
</protein>
<keyword evidence="1" id="KW-1133">Transmembrane helix</keyword>
<name>A0ABT7HST0_9BACT</name>
<sequence>MDLVLNISSLACAVFLLYELYVNRKLRKRINELERALNER</sequence>
<dbReference type="Proteomes" id="UP001173801">
    <property type="component" value="Unassembled WGS sequence"/>
</dbReference>
<evidence type="ECO:0008006" key="4">
    <source>
        <dbReference type="Google" id="ProtNLM"/>
    </source>
</evidence>
<dbReference type="EMBL" id="JANURM010000029">
    <property type="protein sequence ID" value="MDL0089950.1"/>
    <property type="molecule type" value="Genomic_DNA"/>
</dbReference>
<accession>A0ABT7HST0</accession>
<gene>
    <name evidence="2" type="ORF">NYG85_11340</name>
</gene>
<keyword evidence="1" id="KW-0472">Membrane</keyword>
<reference evidence="2" key="2">
    <citation type="journal article" date="2023" name="Microorganisms">
        <title>Isolation and Genomic Characteristics of Cat-Borne Campylobacter felis sp. nov. and Sheep-Borne Campylobacter ovis sp. nov.</title>
        <authorList>
            <person name="Wang H."/>
            <person name="Li Y."/>
            <person name="Gu Y."/>
            <person name="Zhou G."/>
            <person name="Chen X."/>
            <person name="Zhang X."/>
            <person name="Shao Z."/>
            <person name="Zhang J."/>
            <person name="Zhang M."/>
        </authorList>
    </citation>
    <scope>NUCLEOTIDE SEQUENCE</scope>
    <source>
        <strain evidence="2">PS10</strain>
    </source>
</reference>
<evidence type="ECO:0000313" key="3">
    <source>
        <dbReference type="Proteomes" id="UP001173801"/>
    </source>
</evidence>
<organism evidence="2 3">
    <name type="scientific">Campylobacter gastrosuis</name>
    <dbReference type="NCBI Taxonomy" id="2974576"/>
    <lineage>
        <taxon>Bacteria</taxon>
        <taxon>Pseudomonadati</taxon>
        <taxon>Campylobacterota</taxon>
        <taxon>Epsilonproteobacteria</taxon>
        <taxon>Campylobacterales</taxon>
        <taxon>Campylobacteraceae</taxon>
        <taxon>Campylobacter</taxon>
    </lineage>
</organism>
<keyword evidence="1" id="KW-0812">Transmembrane</keyword>
<evidence type="ECO:0000256" key="1">
    <source>
        <dbReference type="SAM" id="Phobius"/>
    </source>
</evidence>
<keyword evidence="3" id="KW-1185">Reference proteome</keyword>
<dbReference type="RefSeq" id="WP_284938733.1">
    <property type="nucleotide sequence ID" value="NZ_JANURM010000029.1"/>
</dbReference>
<reference evidence="2" key="1">
    <citation type="submission" date="2022-08" db="EMBL/GenBank/DDBJ databases">
        <authorList>
            <person name="Wang H."/>
        </authorList>
    </citation>
    <scope>NUCLEOTIDE SEQUENCE</scope>
    <source>
        <strain evidence="2">PS10</strain>
    </source>
</reference>
<comment type="caution">
    <text evidence="2">The sequence shown here is derived from an EMBL/GenBank/DDBJ whole genome shotgun (WGS) entry which is preliminary data.</text>
</comment>
<proteinExistence type="predicted"/>